<gene>
    <name evidence="2" type="ORF">JTE90_008775</name>
</gene>
<sequence>MDATVTPRDTINTFSKLRKAGKPRTTSRQNFRSTLGLRQHQRGWSGSTPNFDPNACASIQTASNEITALKEQVRNLSEQTERFSRQQNRGQNSRRERTGRRISSSLEGIYKGLQHKPLIRLLYQPSCWVSGPSTRTPFKQHIPNWYTKQHPPSRGVLRANTKRDTTKSTGWLKISKNT</sequence>
<comment type="caution">
    <text evidence="2">The sequence shown here is derived from an EMBL/GenBank/DDBJ whole genome shotgun (WGS) entry which is preliminary data.</text>
</comment>
<protein>
    <submittedName>
        <fullName evidence="2">Uncharacterized protein</fullName>
    </submittedName>
</protein>
<accession>A0AAV6V4N9</accession>
<proteinExistence type="predicted"/>
<organism evidence="2 3">
    <name type="scientific">Oedothorax gibbosus</name>
    <dbReference type="NCBI Taxonomy" id="931172"/>
    <lineage>
        <taxon>Eukaryota</taxon>
        <taxon>Metazoa</taxon>
        <taxon>Ecdysozoa</taxon>
        <taxon>Arthropoda</taxon>
        <taxon>Chelicerata</taxon>
        <taxon>Arachnida</taxon>
        <taxon>Araneae</taxon>
        <taxon>Araneomorphae</taxon>
        <taxon>Entelegynae</taxon>
        <taxon>Araneoidea</taxon>
        <taxon>Linyphiidae</taxon>
        <taxon>Erigoninae</taxon>
        <taxon>Oedothorax</taxon>
    </lineage>
</organism>
<dbReference type="Proteomes" id="UP000827092">
    <property type="component" value="Unassembled WGS sequence"/>
</dbReference>
<evidence type="ECO:0000313" key="3">
    <source>
        <dbReference type="Proteomes" id="UP000827092"/>
    </source>
</evidence>
<keyword evidence="3" id="KW-1185">Reference proteome</keyword>
<dbReference type="EMBL" id="JAFNEN010000153">
    <property type="protein sequence ID" value="KAG8191710.1"/>
    <property type="molecule type" value="Genomic_DNA"/>
</dbReference>
<reference evidence="2 3" key="1">
    <citation type="journal article" date="2022" name="Nat. Ecol. Evol.">
        <title>A masculinizing supergene underlies an exaggerated male reproductive morph in a spider.</title>
        <authorList>
            <person name="Hendrickx F."/>
            <person name="De Corte Z."/>
            <person name="Sonet G."/>
            <person name="Van Belleghem S.M."/>
            <person name="Kostlbacher S."/>
            <person name="Vangestel C."/>
        </authorList>
    </citation>
    <scope>NUCLEOTIDE SEQUENCE [LARGE SCALE GENOMIC DNA]</scope>
    <source>
        <strain evidence="2">W744_W776</strain>
    </source>
</reference>
<name>A0AAV6V4N9_9ARAC</name>
<evidence type="ECO:0000313" key="2">
    <source>
        <dbReference type="EMBL" id="KAG8191710.1"/>
    </source>
</evidence>
<feature type="region of interest" description="Disordered" evidence="1">
    <location>
        <begin position="76"/>
        <end position="100"/>
    </location>
</feature>
<dbReference type="AlphaFoldDB" id="A0AAV6V4N9"/>
<evidence type="ECO:0000256" key="1">
    <source>
        <dbReference type="SAM" id="MobiDB-lite"/>
    </source>
</evidence>